<dbReference type="AlphaFoldDB" id="E9FV41"/>
<dbReference type="HOGENOM" id="CLU_3126461_0_0_1"/>
<dbReference type="Proteomes" id="UP000000305">
    <property type="component" value="Unassembled WGS sequence"/>
</dbReference>
<dbReference type="InParanoid" id="E9FV41"/>
<accession>E9FV41</accession>
<sequence length="50" mass="5533">MVDYRQGHFIVVLESEELRTNSGVDHYLNAFVWAISGKKQTHASGGLAEA</sequence>
<proteinExistence type="predicted"/>
<dbReference type="EMBL" id="GL732525">
    <property type="protein sequence ID" value="EFX89174.1"/>
    <property type="molecule type" value="Genomic_DNA"/>
</dbReference>
<protein>
    <submittedName>
        <fullName evidence="1">Uncharacterized protein</fullName>
    </submittedName>
</protein>
<name>E9FV41_DAPPU</name>
<organism evidence="1 2">
    <name type="scientific">Daphnia pulex</name>
    <name type="common">Water flea</name>
    <dbReference type="NCBI Taxonomy" id="6669"/>
    <lineage>
        <taxon>Eukaryota</taxon>
        <taxon>Metazoa</taxon>
        <taxon>Ecdysozoa</taxon>
        <taxon>Arthropoda</taxon>
        <taxon>Crustacea</taxon>
        <taxon>Branchiopoda</taxon>
        <taxon>Diplostraca</taxon>
        <taxon>Cladocera</taxon>
        <taxon>Anomopoda</taxon>
        <taxon>Daphniidae</taxon>
        <taxon>Daphnia</taxon>
    </lineage>
</organism>
<evidence type="ECO:0000313" key="1">
    <source>
        <dbReference type="EMBL" id="EFX89174.1"/>
    </source>
</evidence>
<reference evidence="1 2" key="1">
    <citation type="journal article" date="2011" name="Science">
        <title>The ecoresponsive genome of Daphnia pulex.</title>
        <authorList>
            <person name="Colbourne J.K."/>
            <person name="Pfrender M.E."/>
            <person name="Gilbert D."/>
            <person name="Thomas W.K."/>
            <person name="Tucker A."/>
            <person name="Oakley T.H."/>
            <person name="Tokishita S."/>
            <person name="Aerts A."/>
            <person name="Arnold G.J."/>
            <person name="Basu M.K."/>
            <person name="Bauer D.J."/>
            <person name="Caceres C.E."/>
            <person name="Carmel L."/>
            <person name="Casola C."/>
            <person name="Choi J.H."/>
            <person name="Detter J.C."/>
            <person name="Dong Q."/>
            <person name="Dusheyko S."/>
            <person name="Eads B.D."/>
            <person name="Frohlich T."/>
            <person name="Geiler-Samerotte K.A."/>
            <person name="Gerlach D."/>
            <person name="Hatcher P."/>
            <person name="Jogdeo S."/>
            <person name="Krijgsveld J."/>
            <person name="Kriventseva E.V."/>
            <person name="Kultz D."/>
            <person name="Laforsch C."/>
            <person name="Lindquist E."/>
            <person name="Lopez J."/>
            <person name="Manak J.R."/>
            <person name="Muller J."/>
            <person name="Pangilinan J."/>
            <person name="Patwardhan R.P."/>
            <person name="Pitluck S."/>
            <person name="Pritham E.J."/>
            <person name="Rechtsteiner A."/>
            <person name="Rho M."/>
            <person name="Rogozin I.B."/>
            <person name="Sakarya O."/>
            <person name="Salamov A."/>
            <person name="Schaack S."/>
            <person name="Shapiro H."/>
            <person name="Shiga Y."/>
            <person name="Skalitzky C."/>
            <person name="Smith Z."/>
            <person name="Souvorov A."/>
            <person name="Sung W."/>
            <person name="Tang Z."/>
            <person name="Tsuchiya D."/>
            <person name="Tu H."/>
            <person name="Vos H."/>
            <person name="Wang M."/>
            <person name="Wolf Y.I."/>
            <person name="Yamagata H."/>
            <person name="Yamada T."/>
            <person name="Ye Y."/>
            <person name="Shaw J.R."/>
            <person name="Andrews J."/>
            <person name="Crease T.J."/>
            <person name="Tang H."/>
            <person name="Lucas S.M."/>
            <person name="Robertson H.M."/>
            <person name="Bork P."/>
            <person name="Koonin E.V."/>
            <person name="Zdobnov E.M."/>
            <person name="Grigoriev I.V."/>
            <person name="Lynch M."/>
            <person name="Boore J.L."/>
        </authorList>
    </citation>
    <scope>NUCLEOTIDE SEQUENCE [LARGE SCALE GENOMIC DNA]</scope>
</reference>
<keyword evidence="2" id="KW-1185">Reference proteome</keyword>
<dbReference type="KEGG" id="dpx:DAPPUDRAFT_233553"/>
<gene>
    <name evidence="1" type="ORF">DAPPUDRAFT_233553</name>
</gene>
<evidence type="ECO:0000313" key="2">
    <source>
        <dbReference type="Proteomes" id="UP000000305"/>
    </source>
</evidence>